<name>A0A4Y5SKC3_9EURY</name>
<dbReference type="InterPro" id="IPR058516">
    <property type="entry name" value="DUF8203"/>
</dbReference>
<proteinExistence type="predicted"/>
<feature type="domain" description="DUF8203" evidence="1">
    <location>
        <begin position="18"/>
        <end position="245"/>
    </location>
</feature>
<evidence type="ECO:0000313" key="2">
    <source>
        <dbReference type="EMBL" id="QDA30420.1"/>
    </source>
</evidence>
<dbReference type="GeneID" id="40473650"/>
<keyword evidence="3" id="KW-1185">Reference proteome</keyword>
<evidence type="ECO:0000259" key="1">
    <source>
        <dbReference type="Pfam" id="PF26630"/>
    </source>
</evidence>
<dbReference type="AlphaFoldDB" id="A0A4Y5SKC3"/>
<dbReference type="KEGG" id="tic:FH039_00660"/>
<evidence type="ECO:0000313" key="3">
    <source>
        <dbReference type="Proteomes" id="UP000306007"/>
    </source>
</evidence>
<gene>
    <name evidence="2" type="ORF">FH039_00660</name>
</gene>
<protein>
    <recommendedName>
        <fullName evidence="1">DUF8203 domain-containing protein</fullName>
    </recommendedName>
</protein>
<dbReference type="EMBL" id="CP040846">
    <property type="protein sequence ID" value="QDA30420.1"/>
    <property type="molecule type" value="Genomic_DNA"/>
</dbReference>
<dbReference type="OrthoDB" id="97038at2157"/>
<organism evidence="2 3">
    <name type="scientific">Thermococcus indicus</name>
    <dbReference type="NCBI Taxonomy" id="2586643"/>
    <lineage>
        <taxon>Archaea</taxon>
        <taxon>Methanobacteriati</taxon>
        <taxon>Methanobacteriota</taxon>
        <taxon>Thermococci</taxon>
        <taxon>Thermococcales</taxon>
        <taxon>Thermococcaceae</taxon>
        <taxon>Thermococcus</taxon>
    </lineage>
</organism>
<dbReference type="RefSeq" id="WP_139679811.1">
    <property type="nucleotide sequence ID" value="NZ_CP040846.1"/>
</dbReference>
<reference evidence="2 3" key="1">
    <citation type="submission" date="2019-06" db="EMBL/GenBank/DDBJ databases">
        <title>Thermococcus indicus sp. nov., a Fe(III)-reducing hyperthermophilic archaeon isolated from the Onnuri vent field of the Central Indian Ocean ridge.</title>
        <authorList>
            <person name="Lim J.K."/>
            <person name="Kim Y.J."/>
            <person name="Kwon K.K."/>
        </authorList>
    </citation>
    <scope>NUCLEOTIDE SEQUENCE [LARGE SCALE GENOMIC DNA]</scope>
    <source>
        <strain evidence="2 3">IOH1</strain>
    </source>
</reference>
<sequence length="358" mass="40197">MFIGSDEGDIKFIGKNGTFIARIGVAVSVRDSDFSEYVRSYREFFERFKSNFGLQTPRWVFSSSDLRSYLIGEGDLTEYLLLMREFIDDVVVPNNVITNFVFASFGVKRVYMPDGTSKSVMAFIKKVLKSYFAYIPAWVVVSRLSHARPKVHIDNFNPSPQTVAWNELLNRASELKIIPNGDKIDPLISTADLLLRYVKEMISLSKWRLDVNSLRTNLRSVGFPGDLLRIYHVGGRYLSNIVPQSVSNDIDPSMFNPTPRIYVLKEGLLTGEKEQQLIEKSPVFEYILRYATDKGGSLKFLSLQAGAGGDFDMLKQGGIVISLGPYGEKLGEYISSGLGFPLTHLTSSELVMLYGGDQ</sequence>
<accession>A0A4Y5SKC3</accession>
<dbReference type="Pfam" id="PF26630">
    <property type="entry name" value="DUF8203"/>
    <property type="match status" value="1"/>
</dbReference>
<dbReference type="Proteomes" id="UP000306007">
    <property type="component" value="Chromosome"/>
</dbReference>